<dbReference type="Proteomes" id="UP000663671">
    <property type="component" value="Chromosome 3"/>
</dbReference>
<evidence type="ECO:0000313" key="2">
    <source>
        <dbReference type="EMBL" id="QSS65726.1"/>
    </source>
</evidence>
<accession>A0A8A1MGY0</accession>
<sequence>MTGIASRILKAIFHEDPMFPQDVHKRAQAGDPLEPGLHAAAGTQKSETNGEAAGRGHPIPWNSFSNGWLDVVKRILVWWASGWAPARNSTATTKGHTI</sequence>
<feature type="region of interest" description="Disordered" evidence="1">
    <location>
        <begin position="24"/>
        <end position="59"/>
    </location>
</feature>
<dbReference type="VEuPathDB" id="FungiDB:I7I51_06574"/>
<reference evidence="2" key="1">
    <citation type="submission" date="2021-01" db="EMBL/GenBank/DDBJ databases">
        <title>Chromosome-level genome assembly of a human fungal pathogen reveals clustering of transcriptionally co-regulated genes.</title>
        <authorList>
            <person name="Voorhies M."/>
            <person name="Cohen S."/>
            <person name="Shea T.P."/>
            <person name="Petrus S."/>
            <person name="Munoz J.F."/>
            <person name="Poplawski S."/>
            <person name="Goldman W.E."/>
            <person name="Michael T."/>
            <person name="Cuomo C.A."/>
            <person name="Sil A."/>
            <person name="Beyhan S."/>
        </authorList>
    </citation>
    <scope>NUCLEOTIDE SEQUENCE</scope>
    <source>
        <strain evidence="2">WU24</strain>
    </source>
</reference>
<protein>
    <submittedName>
        <fullName evidence="2">Uncharacterized protein</fullName>
    </submittedName>
</protein>
<dbReference type="AlphaFoldDB" id="A0A8A1MGY0"/>
<organism evidence="2 3">
    <name type="scientific">Ajellomyces capsulatus</name>
    <name type="common">Darling's disease fungus</name>
    <name type="synonym">Histoplasma capsulatum</name>
    <dbReference type="NCBI Taxonomy" id="5037"/>
    <lineage>
        <taxon>Eukaryota</taxon>
        <taxon>Fungi</taxon>
        <taxon>Dikarya</taxon>
        <taxon>Ascomycota</taxon>
        <taxon>Pezizomycotina</taxon>
        <taxon>Eurotiomycetes</taxon>
        <taxon>Eurotiomycetidae</taxon>
        <taxon>Onygenales</taxon>
        <taxon>Ajellomycetaceae</taxon>
        <taxon>Histoplasma</taxon>
    </lineage>
</organism>
<dbReference type="OrthoDB" id="10281913at2759"/>
<dbReference type="EMBL" id="CP069115">
    <property type="protein sequence ID" value="QSS65726.1"/>
    <property type="molecule type" value="Genomic_DNA"/>
</dbReference>
<gene>
    <name evidence="2" type="ORF">I7I51_06574</name>
</gene>
<evidence type="ECO:0000313" key="3">
    <source>
        <dbReference type="Proteomes" id="UP000663671"/>
    </source>
</evidence>
<proteinExistence type="predicted"/>
<name>A0A8A1MGY0_AJECA</name>
<evidence type="ECO:0000256" key="1">
    <source>
        <dbReference type="SAM" id="MobiDB-lite"/>
    </source>
</evidence>